<evidence type="ECO:0000313" key="2">
    <source>
        <dbReference type="EMBL" id="CAL1367481.1"/>
    </source>
</evidence>
<evidence type="ECO:0000256" key="1">
    <source>
        <dbReference type="SAM" id="MobiDB-lite"/>
    </source>
</evidence>
<protein>
    <submittedName>
        <fullName evidence="2">Uncharacterized protein</fullName>
    </submittedName>
</protein>
<proteinExistence type="predicted"/>
<accession>A0AAV2D5T1</accession>
<dbReference type="Proteomes" id="UP001497516">
    <property type="component" value="Chromosome 2"/>
</dbReference>
<sequence>MANEEVKEDGEEGEAIVSTEVKEEGEEGEAGVSTKVKEDVVNRTLNGNEASGVRGAVYCSRTLGDFLKEVKDAEENE</sequence>
<organism evidence="2 3">
    <name type="scientific">Linum trigynum</name>
    <dbReference type="NCBI Taxonomy" id="586398"/>
    <lineage>
        <taxon>Eukaryota</taxon>
        <taxon>Viridiplantae</taxon>
        <taxon>Streptophyta</taxon>
        <taxon>Embryophyta</taxon>
        <taxon>Tracheophyta</taxon>
        <taxon>Spermatophyta</taxon>
        <taxon>Magnoliopsida</taxon>
        <taxon>eudicotyledons</taxon>
        <taxon>Gunneridae</taxon>
        <taxon>Pentapetalae</taxon>
        <taxon>rosids</taxon>
        <taxon>fabids</taxon>
        <taxon>Malpighiales</taxon>
        <taxon>Linaceae</taxon>
        <taxon>Linum</taxon>
    </lineage>
</organism>
<evidence type="ECO:0000313" key="3">
    <source>
        <dbReference type="Proteomes" id="UP001497516"/>
    </source>
</evidence>
<dbReference type="EMBL" id="OZ034815">
    <property type="protein sequence ID" value="CAL1367481.1"/>
    <property type="molecule type" value="Genomic_DNA"/>
</dbReference>
<feature type="region of interest" description="Disordered" evidence="1">
    <location>
        <begin position="1"/>
        <end position="36"/>
    </location>
</feature>
<gene>
    <name evidence="2" type="ORF">LTRI10_LOCUS11127</name>
</gene>
<keyword evidence="3" id="KW-1185">Reference proteome</keyword>
<dbReference type="AlphaFoldDB" id="A0AAV2D5T1"/>
<reference evidence="2 3" key="1">
    <citation type="submission" date="2024-04" db="EMBL/GenBank/DDBJ databases">
        <authorList>
            <person name="Fracassetti M."/>
        </authorList>
    </citation>
    <scope>NUCLEOTIDE SEQUENCE [LARGE SCALE GENOMIC DNA]</scope>
</reference>
<name>A0AAV2D5T1_9ROSI</name>
<feature type="compositionally biased region" description="Acidic residues" evidence="1">
    <location>
        <begin position="1"/>
        <end position="14"/>
    </location>
</feature>